<dbReference type="RefSeq" id="WP_021840154.1">
    <property type="nucleotide sequence ID" value="NZ_CACRUX010000061.1"/>
</dbReference>
<evidence type="ECO:0000313" key="1">
    <source>
        <dbReference type="EMBL" id="VYU31184.1"/>
    </source>
</evidence>
<name>A0A6N3DTY0_9FIRM</name>
<dbReference type="AlphaFoldDB" id="A0A6N3DTY0"/>
<sequence>MKIITVNKIMCSHYVDEIEAIKKHPFIVTGRAKVAVDQGRVLLGQNSAKCETVNHVIHDEIKALTRGINDKIPDHYPGVHPT</sequence>
<gene>
    <name evidence="1" type="ORF">VRLFYP33_00173</name>
</gene>
<organism evidence="1">
    <name type="scientific">Veillonella ratti</name>
    <dbReference type="NCBI Taxonomy" id="103892"/>
    <lineage>
        <taxon>Bacteria</taxon>
        <taxon>Bacillati</taxon>
        <taxon>Bacillota</taxon>
        <taxon>Negativicutes</taxon>
        <taxon>Veillonellales</taxon>
        <taxon>Veillonellaceae</taxon>
        <taxon>Veillonella</taxon>
    </lineage>
</organism>
<accession>A0A6N3DTY0</accession>
<reference evidence="1" key="1">
    <citation type="submission" date="2019-11" db="EMBL/GenBank/DDBJ databases">
        <authorList>
            <person name="Feng L."/>
        </authorList>
    </citation>
    <scope>NUCLEOTIDE SEQUENCE</scope>
    <source>
        <strain evidence="1">VrattiLFYP33</strain>
    </source>
</reference>
<protein>
    <submittedName>
        <fullName evidence="1">Uncharacterized protein</fullName>
    </submittedName>
</protein>
<proteinExistence type="predicted"/>
<dbReference type="EMBL" id="CACRUX010000061">
    <property type="protein sequence ID" value="VYU31184.1"/>
    <property type="molecule type" value="Genomic_DNA"/>
</dbReference>